<reference evidence="2" key="2">
    <citation type="submission" date="2015-07" db="EMBL/GenBank/DDBJ databases">
        <authorList>
            <person name="Noorani M."/>
        </authorList>
    </citation>
    <scope>NUCLEOTIDE SEQUENCE</scope>
    <source>
        <strain evidence="2">Yugu1</strain>
    </source>
</reference>
<feature type="transmembrane region" description="Helical" evidence="1">
    <location>
        <begin position="20"/>
        <end position="41"/>
    </location>
</feature>
<sequence>MDATSHSPIPFPPLNSWSPAISLPLLCLAALFLMVISTVFIREHVKTRSSWPALEGDLGRFK</sequence>
<evidence type="ECO:0000256" key="1">
    <source>
        <dbReference type="SAM" id="Phobius"/>
    </source>
</evidence>
<proteinExistence type="predicted"/>
<keyword evidence="1" id="KW-0812">Transmembrane</keyword>
<reference evidence="2" key="1">
    <citation type="journal article" date="2012" name="Nat. Biotechnol.">
        <title>Reference genome sequence of the model plant Setaria.</title>
        <authorList>
            <person name="Bennetzen J.L."/>
            <person name="Schmutz J."/>
            <person name="Wang H."/>
            <person name="Percifield R."/>
            <person name="Hawkins J."/>
            <person name="Pontaroli A.C."/>
            <person name="Estep M."/>
            <person name="Feng L."/>
            <person name="Vaughn J.N."/>
            <person name="Grimwood J."/>
            <person name="Jenkins J."/>
            <person name="Barry K."/>
            <person name="Lindquist E."/>
            <person name="Hellsten U."/>
            <person name="Deshpande S."/>
            <person name="Wang X."/>
            <person name="Wu X."/>
            <person name="Mitros T."/>
            <person name="Triplett J."/>
            <person name="Yang X."/>
            <person name="Ye C.Y."/>
            <person name="Mauro-Herrera M."/>
            <person name="Wang L."/>
            <person name="Li P."/>
            <person name="Sharma M."/>
            <person name="Sharma R."/>
            <person name="Ronald P.C."/>
            <person name="Panaud O."/>
            <person name="Kellogg E.A."/>
            <person name="Brutnell T.P."/>
            <person name="Doust A.N."/>
            <person name="Tuskan G.A."/>
            <person name="Rokhsar D."/>
            <person name="Devos K.M."/>
        </authorList>
    </citation>
    <scope>NUCLEOTIDE SEQUENCE [LARGE SCALE GENOMIC DNA]</scope>
    <source>
        <strain evidence="2">Yugu1</strain>
    </source>
</reference>
<gene>
    <name evidence="2" type="ORF">SETIT_4G124700v2</name>
</gene>
<accession>A0A368QTH1</accession>
<organism evidence="2">
    <name type="scientific">Setaria italica</name>
    <name type="common">Foxtail millet</name>
    <name type="synonym">Panicum italicum</name>
    <dbReference type="NCBI Taxonomy" id="4555"/>
    <lineage>
        <taxon>Eukaryota</taxon>
        <taxon>Viridiplantae</taxon>
        <taxon>Streptophyta</taxon>
        <taxon>Embryophyta</taxon>
        <taxon>Tracheophyta</taxon>
        <taxon>Spermatophyta</taxon>
        <taxon>Magnoliopsida</taxon>
        <taxon>Liliopsida</taxon>
        <taxon>Poales</taxon>
        <taxon>Poaceae</taxon>
        <taxon>PACMAD clade</taxon>
        <taxon>Panicoideae</taxon>
        <taxon>Panicodae</taxon>
        <taxon>Paniceae</taxon>
        <taxon>Cenchrinae</taxon>
        <taxon>Setaria</taxon>
    </lineage>
</organism>
<evidence type="ECO:0000313" key="2">
    <source>
        <dbReference type="EMBL" id="RCV21259.1"/>
    </source>
</evidence>
<dbReference type="AlphaFoldDB" id="A0A368QTH1"/>
<keyword evidence="1" id="KW-0472">Membrane</keyword>
<protein>
    <submittedName>
        <fullName evidence="2">Uncharacterized protein</fullName>
    </submittedName>
</protein>
<keyword evidence="1" id="KW-1133">Transmembrane helix</keyword>
<name>A0A368QTH1_SETIT</name>
<dbReference type="EMBL" id="CM003531">
    <property type="protein sequence ID" value="RCV21259.1"/>
    <property type="molecule type" value="Genomic_DNA"/>
</dbReference>